<proteinExistence type="predicted"/>
<dbReference type="CDD" id="cd14744">
    <property type="entry name" value="PAAR_CT_2"/>
    <property type="match status" value="1"/>
</dbReference>
<dbReference type="OrthoDB" id="197187at2"/>
<evidence type="ECO:0000313" key="1">
    <source>
        <dbReference type="EMBL" id="PWF40544.1"/>
    </source>
</evidence>
<protein>
    <submittedName>
        <fullName evidence="1">PAAR domain-containing protein</fullName>
    </submittedName>
</protein>
<dbReference type="Proteomes" id="UP000241421">
    <property type="component" value="Unassembled WGS sequence"/>
</dbReference>
<comment type="caution">
    <text evidence="1">The sequence shown here is derived from an EMBL/GenBank/DDBJ whole genome shotgun (WGS) entry which is preliminary data.</text>
</comment>
<dbReference type="InterPro" id="IPR008727">
    <property type="entry name" value="PAAR_motif"/>
</dbReference>
<dbReference type="Gene3D" id="2.60.200.60">
    <property type="match status" value="1"/>
</dbReference>
<dbReference type="EMBL" id="PXWF02000322">
    <property type="protein sequence ID" value="PWF40544.1"/>
    <property type="molecule type" value="Genomic_DNA"/>
</dbReference>
<name>A0A2U2HC68_9BURK</name>
<dbReference type="RefSeq" id="WP_106760217.1">
    <property type="nucleotide sequence ID" value="NZ_PXWF02000322.1"/>
</dbReference>
<dbReference type="Pfam" id="PF05488">
    <property type="entry name" value="PAAR_motif"/>
    <property type="match status" value="1"/>
</dbReference>
<organism evidence="1 2">
    <name type="scientific">Massilia glaciei</name>
    <dbReference type="NCBI Taxonomy" id="1524097"/>
    <lineage>
        <taxon>Bacteria</taxon>
        <taxon>Pseudomonadati</taxon>
        <taxon>Pseudomonadota</taxon>
        <taxon>Betaproteobacteria</taxon>
        <taxon>Burkholderiales</taxon>
        <taxon>Oxalobacteraceae</taxon>
        <taxon>Telluria group</taxon>
        <taxon>Massilia</taxon>
    </lineage>
</organism>
<reference evidence="1 2" key="1">
    <citation type="submission" date="2018-04" db="EMBL/GenBank/DDBJ databases">
        <title>Massilia violaceinigra sp. nov., a novel purple-pigmented bacterium isolated from Tianshan glacier, Xinjiang, China.</title>
        <authorList>
            <person name="Wang H."/>
        </authorList>
    </citation>
    <scope>NUCLEOTIDE SEQUENCE [LARGE SCALE GENOMIC DNA]</scope>
    <source>
        <strain evidence="1 2">B448-2</strain>
    </source>
</reference>
<accession>A0A2U2HC68</accession>
<sequence length="188" mass="19511">MGKLIIVLGDTTDHGGTVITAGSTTDTMGLPWARMGDMVSCPKCKGVFPIAQGDMNFISDGAAVAYDGCKVACGATLIGGKQGITTTVPHGGAAPGAGGGLEDRFGVISSTMVAAYEDEPVDSDGQRFKGRFQVLDRNSGQPVAPTNVRVRSTEGQYITGQTDSEGYTQWVERDASEALAFDLVEPDA</sequence>
<dbReference type="AlphaFoldDB" id="A0A2U2HC68"/>
<evidence type="ECO:0000313" key="2">
    <source>
        <dbReference type="Proteomes" id="UP000241421"/>
    </source>
</evidence>
<keyword evidence="2" id="KW-1185">Reference proteome</keyword>
<gene>
    <name evidence="1" type="ORF">C7C56_025855</name>
</gene>